<dbReference type="AlphaFoldDB" id="A0AAN7QL19"/>
<feature type="transmembrane region" description="Helical" evidence="6">
    <location>
        <begin position="354"/>
        <end position="376"/>
    </location>
</feature>
<keyword evidence="9" id="KW-1185">Reference proteome</keyword>
<feature type="transmembrane region" description="Helical" evidence="6">
    <location>
        <begin position="382"/>
        <end position="404"/>
    </location>
</feature>
<dbReference type="InterPro" id="IPR036259">
    <property type="entry name" value="MFS_trans_sf"/>
</dbReference>
<feature type="compositionally biased region" description="Basic and acidic residues" evidence="5">
    <location>
        <begin position="1"/>
        <end position="15"/>
    </location>
</feature>
<dbReference type="PROSITE" id="PS50850">
    <property type="entry name" value="MFS"/>
    <property type="match status" value="1"/>
</dbReference>
<evidence type="ECO:0000256" key="4">
    <source>
        <dbReference type="ARBA" id="ARBA00023136"/>
    </source>
</evidence>
<feature type="transmembrane region" description="Helical" evidence="6">
    <location>
        <begin position="155"/>
        <end position="174"/>
    </location>
</feature>
<evidence type="ECO:0000259" key="7">
    <source>
        <dbReference type="PROSITE" id="PS50850"/>
    </source>
</evidence>
<evidence type="ECO:0000256" key="1">
    <source>
        <dbReference type="ARBA" id="ARBA00004141"/>
    </source>
</evidence>
<keyword evidence="4 6" id="KW-0472">Membrane</keyword>
<dbReference type="PROSITE" id="PS00216">
    <property type="entry name" value="SUGAR_TRANSPORT_1"/>
    <property type="match status" value="1"/>
</dbReference>
<dbReference type="InterPro" id="IPR020846">
    <property type="entry name" value="MFS_dom"/>
</dbReference>
<dbReference type="GO" id="GO:0016020">
    <property type="term" value="C:membrane"/>
    <property type="evidence" value="ECO:0007669"/>
    <property type="project" value="UniProtKB-SubCell"/>
</dbReference>
<gene>
    <name evidence="8" type="ORF">RN001_006552</name>
</gene>
<dbReference type="GO" id="GO:0022857">
    <property type="term" value="F:transmembrane transporter activity"/>
    <property type="evidence" value="ECO:0007669"/>
    <property type="project" value="InterPro"/>
</dbReference>
<keyword evidence="3 6" id="KW-1133">Transmembrane helix</keyword>
<accession>A0AAN7QL19</accession>
<feature type="transmembrane region" description="Helical" evidence="6">
    <location>
        <begin position="438"/>
        <end position="458"/>
    </location>
</feature>
<feature type="transmembrane region" description="Helical" evidence="6">
    <location>
        <begin position="497"/>
        <end position="516"/>
    </location>
</feature>
<feature type="domain" description="Major facilitator superfamily (MFS) profile" evidence="7">
    <location>
        <begin position="54"/>
        <end position="523"/>
    </location>
</feature>
<dbReference type="InterPro" id="IPR005828">
    <property type="entry name" value="MFS_sugar_transport-like"/>
</dbReference>
<dbReference type="InterPro" id="IPR005829">
    <property type="entry name" value="Sugar_transporter_CS"/>
</dbReference>
<feature type="transmembrane region" description="Helical" evidence="6">
    <location>
        <begin position="210"/>
        <end position="230"/>
    </location>
</feature>
<keyword evidence="2 6" id="KW-0812">Transmembrane</keyword>
<comment type="subcellular location">
    <subcellularLocation>
        <location evidence="1">Membrane</location>
        <topology evidence="1">Multi-pass membrane protein</topology>
    </subcellularLocation>
</comment>
<feature type="transmembrane region" description="Helical" evidence="6">
    <location>
        <begin position="268"/>
        <end position="285"/>
    </location>
</feature>
<proteinExistence type="predicted"/>
<reference evidence="9" key="1">
    <citation type="submission" date="2023-01" db="EMBL/GenBank/DDBJ databases">
        <title>Key to firefly adult light organ development and bioluminescence: homeobox transcription factors regulate luciferase expression and transportation to peroxisome.</title>
        <authorList>
            <person name="Fu X."/>
        </authorList>
    </citation>
    <scope>NUCLEOTIDE SEQUENCE [LARGE SCALE GENOMIC DNA]</scope>
</reference>
<dbReference type="Proteomes" id="UP001353858">
    <property type="component" value="Unassembled WGS sequence"/>
</dbReference>
<protein>
    <recommendedName>
        <fullName evidence="7">Major facilitator superfamily (MFS) profile domain-containing protein</fullName>
    </recommendedName>
</protein>
<organism evidence="8 9">
    <name type="scientific">Aquatica leii</name>
    <dbReference type="NCBI Taxonomy" id="1421715"/>
    <lineage>
        <taxon>Eukaryota</taxon>
        <taxon>Metazoa</taxon>
        <taxon>Ecdysozoa</taxon>
        <taxon>Arthropoda</taxon>
        <taxon>Hexapoda</taxon>
        <taxon>Insecta</taxon>
        <taxon>Pterygota</taxon>
        <taxon>Neoptera</taxon>
        <taxon>Endopterygota</taxon>
        <taxon>Coleoptera</taxon>
        <taxon>Polyphaga</taxon>
        <taxon>Elateriformia</taxon>
        <taxon>Elateroidea</taxon>
        <taxon>Lampyridae</taxon>
        <taxon>Luciolinae</taxon>
        <taxon>Aquatica</taxon>
    </lineage>
</organism>
<feature type="region of interest" description="Disordered" evidence="5">
    <location>
        <begin position="1"/>
        <end position="22"/>
    </location>
</feature>
<dbReference type="PANTHER" id="PTHR24064">
    <property type="entry name" value="SOLUTE CARRIER FAMILY 22 MEMBER"/>
    <property type="match status" value="1"/>
</dbReference>
<sequence>METKTESDKINKEKLQSYGTNNNDDNGVKFRISNTGDVLENTIGEFGRWQCQISILMSLLLLPMSWIQLGMVFLAPPTEFTCKGPPSLIPKLNEIVGGKSLIQPGSCLIKDPTSKKGDAMIPCPWGFDYDKSITNSSIISEWNLVCDREHLLETAQLATVLGVIAGGVLLGAAADKFGRKTVLSFSILLQTICGFVSAAIPWYYGFVTSQFLLSFANGGTMTTSFVMCVEIVGCQWRTITPILYHISTGIGSALMAALAYYLKDWRQLEFGLSILSSLYLSYLWLVPESPRWLLAVGRRREATEILDSATQTNGSSKNSIIKILHEWSRLNDTTNSTSSGLLSFITKGKFLKPVFLLGINCFISDLCFYGFAQYFSQFFNNIYVSVALQGLLYSISGMVAVVVINRNGRRQSITISSCFTGICFFALLMVSALDWVHLMVATIALVGMAVSHTVLYLLSAELFPTVMRSSAVGICIMFSKCGAILASVAINFVDVEWYVPLLCLGWLSFLQAILAYPLPETHNHELPDNADEVQEKGKSVE</sequence>
<evidence type="ECO:0000313" key="8">
    <source>
        <dbReference type="EMBL" id="KAK4883233.1"/>
    </source>
</evidence>
<dbReference type="Pfam" id="PF00083">
    <property type="entry name" value="Sugar_tr"/>
    <property type="match status" value="1"/>
</dbReference>
<feature type="transmembrane region" description="Helical" evidence="6">
    <location>
        <begin position="55"/>
        <end position="75"/>
    </location>
</feature>
<evidence type="ECO:0000256" key="6">
    <source>
        <dbReference type="SAM" id="Phobius"/>
    </source>
</evidence>
<dbReference type="Gene3D" id="1.20.1250.20">
    <property type="entry name" value="MFS general substrate transporter like domains"/>
    <property type="match status" value="1"/>
</dbReference>
<feature type="transmembrane region" description="Helical" evidence="6">
    <location>
        <begin position="181"/>
        <end position="204"/>
    </location>
</feature>
<evidence type="ECO:0000313" key="9">
    <source>
        <dbReference type="Proteomes" id="UP001353858"/>
    </source>
</evidence>
<evidence type="ECO:0000256" key="2">
    <source>
        <dbReference type="ARBA" id="ARBA00022692"/>
    </source>
</evidence>
<feature type="transmembrane region" description="Helical" evidence="6">
    <location>
        <begin position="242"/>
        <end position="262"/>
    </location>
</feature>
<name>A0AAN7QL19_9COLE</name>
<feature type="transmembrane region" description="Helical" evidence="6">
    <location>
        <begin position="470"/>
        <end position="491"/>
    </location>
</feature>
<dbReference type="SUPFAM" id="SSF103473">
    <property type="entry name" value="MFS general substrate transporter"/>
    <property type="match status" value="1"/>
</dbReference>
<comment type="caution">
    <text evidence="8">The sequence shown here is derived from an EMBL/GenBank/DDBJ whole genome shotgun (WGS) entry which is preliminary data.</text>
</comment>
<evidence type="ECO:0000256" key="5">
    <source>
        <dbReference type="SAM" id="MobiDB-lite"/>
    </source>
</evidence>
<evidence type="ECO:0000256" key="3">
    <source>
        <dbReference type="ARBA" id="ARBA00022989"/>
    </source>
</evidence>
<feature type="transmembrane region" description="Helical" evidence="6">
    <location>
        <begin position="413"/>
        <end position="432"/>
    </location>
</feature>
<dbReference type="EMBL" id="JARPUR010000002">
    <property type="protein sequence ID" value="KAK4883233.1"/>
    <property type="molecule type" value="Genomic_DNA"/>
</dbReference>